<evidence type="ECO:0000256" key="2">
    <source>
        <dbReference type="SAM" id="Phobius"/>
    </source>
</evidence>
<reference evidence="3 4" key="1">
    <citation type="journal article" date="2018" name="BMC Genomics">
        <title>High genomic variability in the plant pathogenic bacterium Pectobacterium parmentieri deciphered from de novo assembled complete genomes.</title>
        <authorList>
            <person name="Zoledowska S."/>
            <person name="Motyka-Pomagruk A."/>
            <person name="Sledz W."/>
            <person name="Mengoni A."/>
            <person name="Lojkowska E."/>
        </authorList>
    </citation>
    <scope>NUCLEOTIDE SEQUENCE [LARGE SCALE GENOMIC DNA]</scope>
    <source>
        <strain evidence="3 4">IFB5626</strain>
    </source>
</reference>
<comment type="caution">
    <text evidence="3">The sequence shown here is derived from an EMBL/GenBank/DDBJ whole genome shotgun (WGS) entry which is preliminary data.</text>
</comment>
<evidence type="ECO:0000256" key="1">
    <source>
        <dbReference type="SAM" id="Coils"/>
    </source>
</evidence>
<accession>A0A8B3F197</accession>
<dbReference type="EMBL" id="PSZG01000002">
    <property type="protein sequence ID" value="RKO73950.1"/>
    <property type="molecule type" value="Genomic_DNA"/>
</dbReference>
<dbReference type="Proteomes" id="UP000269665">
    <property type="component" value="Unassembled WGS sequence"/>
</dbReference>
<evidence type="ECO:0000313" key="3">
    <source>
        <dbReference type="EMBL" id="RKO73950.1"/>
    </source>
</evidence>
<name>A0A8B3F197_PECPM</name>
<organism evidence="3 4">
    <name type="scientific">Pectobacterium parmentieri</name>
    <dbReference type="NCBI Taxonomy" id="1905730"/>
    <lineage>
        <taxon>Bacteria</taxon>
        <taxon>Pseudomonadati</taxon>
        <taxon>Pseudomonadota</taxon>
        <taxon>Gammaproteobacteria</taxon>
        <taxon>Enterobacterales</taxon>
        <taxon>Pectobacteriaceae</taxon>
        <taxon>Pectobacterium</taxon>
    </lineage>
</organism>
<protein>
    <submittedName>
        <fullName evidence="3">Uncharacterized protein</fullName>
    </submittedName>
</protein>
<sequence>MADWKIKLFFDSFIINQCNFDFILRFISLLNGLTMSNQNIELIKEFKDVAKVFMPVIALFIGTFLGFGVEAIKSSRKRKAELSAVKNEMNDELIILQDNLVRMCSVMSNLELYIRNVTNKNEIGIFKSKEKSLTFIPIKIDLMIMEKNFESFYVSAKKDFRHKLKVILHLKNVINKYLDEIRVLAYKENDRKKETNDGNDVVLRKEILEYKKRYIYTTCCMIYNINSCLNNNFPLSKDCDSDSIVKYQLDKLNILLSPDDVKIKRTEKINLQ</sequence>
<gene>
    <name evidence="3" type="ORF">C5E00_22130</name>
</gene>
<keyword evidence="2" id="KW-0812">Transmembrane</keyword>
<feature type="transmembrane region" description="Helical" evidence="2">
    <location>
        <begin position="52"/>
        <end position="72"/>
    </location>
</feature>
<evidence type="ECO:0000313" key="4">
    <source>
        <dbReference type="Proteomes" id="UP000269665"/>
    </source>
</evidence>
<proteinExistence type="predicted"/>
<keyword evidence="1" id="KW-0175">Coiled coil</keyword>
<feature type="coiled-coil region" evidence="1">
    <location>
        <begin position="72"/>
        <end position="99"/>
    </location>
</feature>
<keyword evidence="2" id="KW-0472">Membrane</keyword>
<dbReference type="AlphaFoldDB" id="A0A8B3F197"/>
<keyword evidence="2" id="KW-1133">Transmembrane helix</keyword>